<dbReference type="InterPro" id="IPR020140">
    <property type="entry name" value="Uncharacterised_YusG"/>
</dbReference>
<dbReference type="EMBL" id="JAUSTZ010000003">
    <property type="protein sequence ID" value="MDQ0225474.1"/>
    <property type="molecule type" value="Genomic_DNA"/>
</dbReference>
<dbReference type="Proteomes" id="UP001232245">
    <property type="component" value="Unassembled WGS sequence"/>
</dbReference>
<sequence length="78" mass="9277">MSFEKQRLDITDRVVGKFTDGQLNLYLESEKIGQMVSENQYNLKQGYEFQNSRFYQYADVPSKKDEKYVDCDDENGWC</sequence>
<reference evidence="1 2" key="1">
    <citation type="submission" date="2023-07" db="EMBL/GenBank/DDBJ databases">
        <title>Genomic Encyclopedia of Type Strains, Phase IV (KMG-IV): sequencing the most valuable type-strain genomes for metagenomic binning, comparative biology and taxonomic classification.</title>
        <authorList>
            <person name="Goeker M."/>
        </authorList>
    </citation>
    <scope>NUCLEOTIDE SEQUENCE [LARGE SCALE GENOMIC DNA]</scope>
    <source>
        <strain evidence="1 2">DSM 17723</strain>
    </source>
</reference>
<proteinExistence type="predicted"/>
<dbReference type="RefSeq" id="WP_174879060.1">
    <property type="nucleotide sequence ID" value="NZ_CADEPK010000001.1"/>
</dbReference>
<name>A0ABT9YZQ1_9BACI</name>
<gene>
    <name evidence="1" type="ORF">J2S02_001818</name>
</gene>
<protein>
    <recommendedName>
        <fullName evidence="3">DUF2553 domain-containing protein</fullName>
    </recommendedName>
</protein>
<accession>A0ABT9YZQ1</accession>
<comment type="caution">
    <text evidence="1">The sequence shown here is derived from an EMBL/GenBank/DDBJ whole genome shotgun (WGS) entry which is preliminary data.</text>
</comment>
<organism evidence="1 2">
    <name type="scientific">Metabacillus niabensis</name>
    <dbReference type="NCBI Taxonomy" id="324854"/>
    <lineage>
        <taxon>Bacteria</taxon>
        <taxon>Bacillati</taxon>
        <taxon>Bacillota</taxon>
        <taxon>Bacilli</taxon>
        <taxon>Bacillales</taxon>
        <taxon>Bacillaceae</taxon>
        <taxon>Metabacillus</taxon>
    </lineage>
</organism>
<evidence type="ECO:0000313" key="1">
    <source>
        <dbReference type="EMBL" id="MDQ0225474.1"/>
    </source>
</evidence>
<dbReference type="Pfam" id="PF10830">
    <property type="entry name" value="DUF2553"/>
    <property type="match status" value="1"/>
</dbReference>
<evidence type="ECO:0000313" key="2">
    <source>
        <dbReference type="Proteomes" id="UP001232245"/>
    </source>
</evidence>
<evidence type="ECO:0008006" key="3">
    <source>
        <dbReference type="Google" id="ProtNLM"/>
    </source>
</evidence>
<keyword evidence="2" id="KW-1185">Reference proteome</keyword>